<dbReference type="Proteomes" id="UP001194468">
    <property type="component" value="Unassembled WGS sequence"/>
</dbReference>
<proteinExistence type="predicted"/>
<accession>A0AAD4BHZ6</accession>
<organism evidence="1 2">
    <name type="scientific">Boletus edulis BED1</name>
    <dbReference type="NCBI Taxonomy" id="1328754"/>
    <lineage>
        <taxon>Eukaryota</taxon>
        <taxon>Fungi</taxon>
        <taxon>Dikarya</taxon>
        <taxon>Basidiomycota</taxon>
        <taxon>Agaricomycotina</taxon>
        <taxon>Agaricomycetes</taxon>
        <taxon>Agaricomycetidae</taxon>
        <taxon>Boletales</taxon>
        <taxon>Boletineae</taxon>
        <taxon>Boletaceae</taxon>
        <taxon>Boletoideae</taxon>
        <taxon>Boletus</taxon>
    </lineage>
</organism>
<sequence>FIKPYLTQEPIMLPVFDFPNPAPTSPCAVEQQMLDHGILTQEDIDIQTHGAVLLNLGPNFHTPKALLDTVNYYSTYNMLSSAGTQPLTSYIVHMPHKDLKSCQLEKKLAK</sequence>
<comment type="caution">
    <text evidence="1">The sequence shown here is derived from an EMBL/GenBank/DDBJ whole genome shotgun (WGS) entry which is preliminary data.</text>
</comment>
<feature type="non-terminal residue" evidence="1">
    <location>
        <position position="1"/>
    </location>
</feature>
<reference evidence="1" key="2">
    <citation type="journal article" date="2020" name="Nat. Commun.">
        <title>Large-scale genome sequencing of mycorrhizal fungi provides insights into the early evolution of symbiotic traits.</title>
        <authorList>
            <person name="Miyauchi S."/>
            <person name="Kiss E."/>
            <person name="Kuo A."/>
            <person name="Drula E."/>
            <person name="Kohler A."/>
            <person name="Sanchez-Garcia M."/>
            <person name="Morin E."/>
            <person name="Andreopoulos B."/>
            <person name="Barry K.W."/>
            <person name="Bonito G."/>
            <person name="Buee M."/>
            <person name="Carver A."/>
            <person name="Chen C."/>
            <person name="Cichocki N."/>
            <person name="Clum A."/>
            <person name="Culley D."/>
            <person name="Crous P.W."/>
            <person name="Fauchery L."/>
            <person name="Girlanda M."/>
            <person name="Hayes R.D."/>
            <person name="Keri Z."/>
            <person name="LaButti K."/>
            <person name="Lipzen A."/>
            <person name="Lombard V."/>
            <person name="Magnuson J."/>
            <person name="Maillard F."/>
            <person name="Murat C."/>
            <person name="Nolan M."/>
            <person name="Ohm R.A."/>
            <person name="Pangilinan J."/>
            <person name="Pereira M.F."/>
            <person name="Perotto S."/>
            <person name="Peter M."/>
            <person name="Pfister S."/>
            <person name="Riley R."/>
            <person name="Sitrit Y."/>
            <person name="Stielow J.B."/>
            <person name="Szollosi G."/>
            <person name="Zifcakova L."/>
            <person name="Stursova M."/>
            <person name="Spatafora J.W."/>
            <person name="Tedersoo L."/>
            <person name="Vaario L.M."/>
            <person name="Yamada A."/>
            <person name="Yan M."/>
            <person name="Wang P."/>
            <person name="Xu J."/>
            <person name="Bruns T."/>
            <person name="Baldrian P."/>
            <person name="Vilgalys R."/>
            <person name="Dunand C."/>
            <person name="Henrissat B."/>
            <person name="Grigoriev I.V."/>
            <person name="Hibbett D."/>
            <person name="Nagy L.G."/>
            <person name="Martin F.M."/>
        </authorList>
    </citation>
    <scope>NUCLEOTIDE SEQUENCE</scope>
    <source>
        <strain evidence="1">BED1</strain>
    </source>
</reference>
<evidence type="ECO:0000313" key="1">
    <source>
        <dbReference type="EMBL" id="KAF8431515.1"/>
    </source>
</evidence>
<keyword evidence="2" id="KW-1185">Reference proteome</keyword>
<dbReference type="AlphaFoldDB" id="A0AAD4BHZ6"/>
<dbReference type="EMBL" id="WHUW01000049">
    <property type="protein sequence ID" value="KAF8431515.1"/>
    <property type="molecule type" value="Genomic_DNA"/>
</dbReference>
<protein>
    <submittedName>
        <fullName evidence="1">Uncharacterized protein</fullName>
    </submittedName>
</protein>
<name>A0AAD4BHZ6_BOLED</name>
<reference evidence="1" key="1">
    <citation type="submission" date="2019-10" db="EMBL/GenBank/DDBJ databases">
        <authorList>
            <consortium name="DOE Joint Genome Institute"/>
            <person name="Kuo A."/>
            <person name="Miyauchi S."/>
            <person name="Kiss E."/>
            <person name="Drula E."/>
            <person name="Kohler A."/>
            <person name="Sanchez-Garcia M."/>
            <person name="Andreopoulos B."/>
            <person name="Barry K.W."/>
            <person name="Bonito G."/>
            <person name="Buee M."/>
            <person name="Carver A."/>
            <person name="Chen C."/>
            <person name="Cichocki N."/>
            <person name="Clum A."/>
            <person name="Culley D."/>
            <person name="Crous P.W."/>
            <person name="Fauchery L."/>
            <person name="Girlanda M."/>
            <person name="Hayes R."/>
            <person name="Keri Z."/>
            <person name="LaButti K."/>
            <person name="Lipzen A."/>
            <person name="Lombard V."/>
            <person name="Magnuson J."/>
            <person name="Maillard F."/>
            <person name="Morin E."/>
            <person name="Murat C."/>
            <person name="Nolan M."/>
            <person name="Ohm R."/>
            <person name="Pangilinan J."/>
            <person name="Pereira M."/>
            <person name="Perotto S."/>
            <person name="Peter M."/>
            <person name="Riley R."/>
            <person name="Sitrit Y."/>
            <person name="Stielow B."/>
            <person name="Szollosi G."/>
            <person name="Zifcakova L."/>
            <person name="Stursova M."/>
            <person name="Spatafora J.W."/>
            <person name="Tedersoo L."/>
            <person name="Vaario L.-M."/>
            <person name="Yamada A."/>
            <person name="Yan M."/>
            <person name="Wang P."/>
            <person name="Xu J."/>
            <person name="Bruns T."/>
            <person name="Baldrian P."/>
            <person name="Vilgalys R."/>
            <person name="Henrissat B."/>
            <person name="Grigoriev I.V."/>
            <person name="Hibbett D."/>
            <person name="Nagy L.G."/>
            <person name="Martin F.M."/>
        </authorList>
    </citation>
    <scope>NUCLEOTIDE SEQUENCE</scope>
    <source>
        <strain evidence="1">BED1</strain>
    </source>
</reference>
<gene>
    <name evidence="1" type="ORF">L210DRAFT_804948</name>
</gene>
<feature type="non-terminal residue" evidence="1">
    <location>
        <position position="110"/>
    </location>
</feature>
<evidence type="ECO:0000313" key="2">
    <source>
        <dbReference type="Proteomes" id="UP001194468"/>
    </source>
</evidence>